<evidence type="ECO:0000313" key="10">
    <source>
        <dbReference type="EMBL" id="KAK1390152.1"/>
    </source>
</evidence>
<keyword evidence="5 8" id="KW-0812">Transmembrane</keyword>
<comment type="subcellular location">
    <subcellularLocation>
        <location evidence="1 8">Cell membrane</location>
        <topology evidence="1 8">Multi-pass membrane protein</topology>
    </subcellularLocation>
</comment>
<keyword evidence="7 8" id="KW-0472">Membrane</keyword>
<evidence type="ECO:0000256" key="4">
    <source>
        <dbReference type="ARBA" id="ARBA00022475"/>
    </source>
</evidence>
<accession>A0AAD8MZ59</accession>
<organism evidence="10 11">
    <name type="scientific">Heracleum sosnowskyi</name>
    <dbReference type="NCBI Taxonomy" id="360622"/>
    <lineage>
        <taxon>Eukaryota</taxon>
        <taxon>Viridiplantae</taxon>
        <taxon>Streptophyta</taxon>
        <taxon>Embryophyta</taxon>
        <taxon>Tracheophyta</taxon>
        <taxon>Spermatophyta</taxon>
        <taxon>Magnoliopsida</taxon>
        <taxon>eudicotyledons</taxon>
        <taxon>Gunneridae</taxon>
        <taxon>Pentapetalae</taxon>
        <taxon>asterids</taxon>
        <taxon>campanulids</taxon>
        <taxon>Apiales</taxon>
        <taxon>Apiaceae</taxon>
        <taxon>Apioideae</taxon>
        <taxon>apioid superclade</taxon>
        <taxon>Tordylieae</taxon>
        <taxon>Tordyliinae</taxon>
        <taxon>Heracleum</taxon>
    </lineage>
</organism>
<feature type="transmembrane region" description="Helical" evidence="8">
    <location>
        <begin position="20"/>
        <end position="39"/>
    </location>
</feature>
<evidence type="ECO:0000256" key="8">
    <source>
        <dbReference type="RuleBase" id="RU361233"/>
    </source>
</evidence>
<evidence type="ECO:0000313" key="11">
    <source>
        <dbReference type="Proteomes" id="UP001237642"/>
    </source>
</evidence>
<keyword evidence="4 8" id="KW-1003">Cell membrane</keyword>
<evidence type="ECO:0000256" key="3">
    <source>
        <dbReference type="ARBA" id="ARBA00011489"/>
    </source>
</evidence>
<dbReference type="Proteomes" id="UP001237642">
    <property type="component" value="Unassembled WGS sequence"/>
</dbReference>
<reference evidence="10" key="2">
    <citation type="submission" date="2023-05" db="EMBL/GenBank/DDBJ databases">
        <authorList>
            <person name="Schelkunov M.I."/>
        </authorList>
    </citation>
    <scope>NUCLEOTIDE SEQUENCE</scope>
    <source>
        <strain evidence="10">Hsosn_3</strain>
        <tissue evidence="10">Leaf</tissue>
    </source>
</reference>
<keyword evidence="6 8" id="KW-1133">Transmembrane helix</keyword>
<dbReference type="GO" id="GO:0005886">
    <property type="term" value="C:plasma membrane"/>
    <property type="evidence" value="ECO:0007669"/>
    <property type="project" value="UniProtKB-SubCell"/>
</dbReference>
<reference evidence="10" key="1">
    <citation type="submission" date="2023-02" db="EMBL/GenBank/DDBJ databases">
        <title>Genome of toxic invasive species Heracleum sosnowskyi carries increased number of genes despite the absence of recent whole-genome duplications.</title>
        <authorList>
            <person name="Schelkunov M."/>
            <person name="Shtratnikova V."/>
            <person name="Makarenko M."/>
            <person name="Klepikova A."/>
            <person name="Omelchenko D."/>
            <person name="Novikova G."/>
            <person name="Obukhova E."/>
            <person name="Bogdanov V."/>
            <person name="Penin A."/>
            <person name="Logacheva M."/>
        </authorList>
    </citation>
    <scope>NUCLEOTIDE SEQUENCE</scope>
    <source>
        <strain evidence="10">Hsosn_3</strain>
        <tissue evidence="10">Leaf</tissue>
    </source>
</reference>
<evidence type="ECO:0000256" key="2">
    <source>
        <dbReference type="ARBA" id="ARBA00007651"/>
    </source>
</evidence>
<dbReference type="PANTHER" id="PTHR33573:SF14">
    <property type="entry name" value="CASP-LIKE PROTEIN"/>
    <property type="match status" value="1"/>
</dbReference>
<keyword evidence="11" id="KW-1185">Reference proteome</keyword>
<dbReference type="EMBL" id="JAUIZM010000004">
    <property type="protein sequence ID" value="KAK1390152.1"/>
    <property type="molecule type" value="Genomic_DNA"/>
</dbReference>
<comment type="caution">
    <text evidence="10">The sequence shown here is derived from an EMBL/GenBank/DDBJ whole genome shotgun (WGS) entry which is preliminary data.</text>
</comment>
<evidence type="ECO:0000256" key="1">
    <source>
        <dbReference type="ARBA" id="ARBA00004651"/>
    </source>
</evidence>
<evidence type="ECO:0000256" key="6">
    <source>
        <dbReference type="ARBA" id="ARBA00022989"/>
    </source>
</evidence>
<evidence type="ECO:0000256" key="5">
    <source>
        <dbReference type="ARBA" id="ARBA00022692"/>
    </source>
</evidence>
<comment type="caution">
    <text evidence="8">Lacks conserved residue(s) required for the propagation of feature annotation.</text>
</comment>
<evidence type="ECO:0000259" key="9">
    <source>
        <dbReference type="Pfam" id="PF04535"/>
    </source>
</evidence>
<evidence type="ECO:0000256" key="7">
    <source>
        <dbReference type="ARBA" id="ARBA00023136"/>
    </source>
</evidence>
<dbReference type="AlphaFoldDB" id="A0AAD8MZ59"/>
<sequence>MGDLQYEEPKASKVPLVSLGARIVTTASLVASIIILKSAKVTYKVDGDKYHFSYNESSTYQYVLLSMLVGFAYNLLQIPSAIYYLKTGKSLINYYGFFLFDLYGDKLGLLLLATSTGASFGATLEIKRAADDLKTIGGHDASDYKSKIGDFSSMAYLSAGLLLIAFVSSAVSSIISSLALSRK</sequence>
<comment type="similarity">
    <text evidence="2 8">Belongs to the Casparian strip membrane proteins (CASP) family.</text>
</comment>
<protein>
    <recommendedName>
        <fullName evidence="8">CASP-like protein</fullName>
    </recommendedName>
</protein>
<feature type="transmembrane region" description="Helical" evidence="8">
    <location>
        <begin position="154"/>
        <end position="180"/>
    </location>
</feature>
<comment type="subunit">
    <text evidence="3 8">Homodimer and heterodimers.</text>
</comment>
<name>A0AAD8MZ59_9APIA</name>
<feature type="transmembrane region" description="Helical" evidence="8">
    <location>
        <begin position="60"/>
        <end position="85"/>
    </location>
</feature>
<dbReference type="PANTHER" id="PTHR33573">
    <property type="entry name" value="CASP-LIKE PROTEIN 4A4"/>
    <property type="match status" value="1"/>
</dbReference>
<feature type="domain" description="Casparian strip membrane protein" evidence="9">
    <location>
        <begin position="13"/>
        <end position="126"/>
    </location>
</feature>
<dbReference type="Pfam" id="PF04535">
    <property type="entry name" value="CASP_dom"/>
    <property type="match status" value="1"/>
</dbReference>
<gene>
    <name evidence="10" type="ORF">POM88_018330</name>
</gene>
<dbReference type="InterPro" id="IPR006702">
    <property type="entry name" value="CASP_dom"/>
</dbReference>
<proteinExistence type="inferred from homology"/>